<dbReference type="STRING" id="68775.A0A5C3LWQ4"/>
<evidence type="ECO:0008006" key="5">
    <source>
        <dbReference type="Google" id="ProtNLM"/>
    </source>
</evidence>
<reference evidence="3 4" key="1">
    <citation type="journal article" date="2019" name="Nat. Ecol. Evol.">
        <title>Megaphylogeny resolves global patterns of mushroom evolution.</title>
        <authorList>
            <person name="Varga T."/>
            <person name="Krizsan K."/>
            <person name="Foldi C."/>
            <person name="Dima B."/>
            <person name="Sanchez-Garcia M."/>
            <person name="Sanchez-Ramirez S."/>
            <person name="Szollosi G.J."/>
            <person name="Szarkandi J.G."/>
            <person name="Papp V."/>
            <person name="Albert L."/>
            <person name="Andreopoulos W."/>
            <person name="Angelini C."/>
            <person name="Antonin V."/>
            <person name="Barry K.W."/>
            <person name="Bougher N.L."/>
            <person name="Buchanan P."/>
            <person name="Buyck B."/>
            <person name="Bense V."/>
            <person name="Catcheside P."/>
            <person name="Chovatia M."/>
            <person name="Cooper J."/>
            <person name="Damon W."/>
            <person name="Desjardin D."/>
            <person name="Finy P."/>
            <person name="Geml J."/>
            <person name="Haridas S."/>
            <person name="Hughes K."/>
            <person name="Justo A."/>
            <person name="Karasinski D."/>
            <person name="Kautmanova I."/>
            <person name="Kiss B."/>
            <person name="Kocsube S."/>
            <person name="Kotiranta H."/>
            <person name="LaButti K.M."/>
            <person name="Lechner B.E."/>
            <person name="Liimatainen K."/>
            <person name="Lipzen A."/>
            <person name="Lukacs Z."/>
            <person name="Mihaltcheva S."/>
            <person name="Morgado L.N."/>
            <person name="Niskanen T."/>
            <person name="Noordeloos M.E."/>
            <person name="Ohm R.A."/>
            <person name="Ortiz-Santana B."/>
            <person name="Ovrebo C."/>
            <person name="Racz N."/>
            <person name="Riley R."/>
            <person name="Savchenko A."/>
            <person name="Shiryaev A."/>
            <person name="Soop K."/>
            <person name="Spirin V."/>
            <person name="Szebenyi C."/>
            <person name="Tomsovsky M."/>
            <person name="Tulloss R.E."/>
            <person name="Uehling J."/>
            <person name="Grigoriev I.V."/>
            <person name="Vagvolgyi C."/>
            <person name="Papp T."/>
            <person name="Martin F.M."/>
            <person name="Miettinen O."/>
            <person name="Hibbett D.S."/>
            <person name="Nagy L.G."/>
        </authorList>
    </citation>
    <scope>NUCLEOTIDE SEQUENCE [LARGE SCALE GENOMIC DNA]</scope>
    <source>
        <strain evidence="3 4">CBS 166.37</strain>
    </source>
</reference>
<evidence type="ECO:0000313" key="3">
    <source>
        <dbReference type="EMBL" id="TFK36813.1"/>
    </source>
</evidence>
<feature type="compositionally biased region" description="Basic and acidic residues" evidence="2">
    <location>
        <begin position="28"/>
        <end position="44"/>
    </location>
</feature>
<dbReference type="InterPro" id="IPR036412">
    <property type="entry name" value="HAD-like_sf"/>
</dbReference>
<dbReference type="Proteomes" id="UP000308652">
    <property type="component" value="Unassembled WGS sequence"/>
</dbReference>
<proteinExistence type="predicted"/>
<dbReference type="PANTHER" id="PTHR35134:SF2">
    <property type="entry name" value="NUCLEOTIDASE YQFW-RELATED"/>
    <property type="match status" value="1"/>
</dbReference>
<dbReference type="OrthoDB" id="10248475at2759"/>
<dbReference type="Pfam" id="PF06941">
    <property type="entry name" value="NT5C"/>
    <property type="match status" value="1"/>
</dbReference>
<dbReference type="GO" id="GO:0008253">
    <property type="term" value="F:5'-nucleotidase activity"/>
    <property type="evidence" value="ECO:0007669"/>
    <property type="project" value="InterPro"/>
</dbReference>
<dbReference type="SUPFAM" id="SSF56784">
    <property type="entry name" value="HAD-like"/>
    <property type="match status" value="1"/>
</dbReference>
<keyword evidence="4" id="KW-1185">Reference proteome</keyword>
<dbReference type="InterPro" id="IPR052419">
    <property type="entry name" value="5_3-deoxyribonucleotidase-like"/>
</dbReference>
<dbReference type="Gene3D" id="3.40.50.1000">
    <property type="entry name" value="HAD superfamily/HAD-like"/>
    <property type="match status" value="1"/>
</dbReference>
<dbReference type="AlphaFoldDB" id="A0A5C3LWQ4"/>
<evidence type="ECO:0000313" key="4">
    <source>
        <dbReference type="Proteomes" id="UP000308652"/>
    </source>
</evidence>
<feature type="region of interest" description="Disordered" evidence="2">
    <location>
        <begin position="1"/>
        <end position="47"/>
    </location>
</feature>
<dbReference type="GO" id="GO:0009264">
    <property type="term" value="P:deoxyribonucleotide catabolic process"/>
    <property type="evidence" value="ECO:0007669"/>
    <property type="project" value="InterPro"/>
</dbReference>
<accession>A0A5C3LWQ4</accession>
<dbReference type="EMBL" id="ML213611">
    <property type="protein sequence ID" value="TFK36813.1"/>
    <property type="molecule type" value="Genomic_DNA"/>
</dbReference>
<dbReference type="PANTHER" id="PTHR35134">
    <property type="entry name" value="NUCLEOTIDASE YQFW-RELATED"/>
    <property type="match status" value="1"/>
</dbReference>
<dbReference type="InterPro" id="IPR023214">
    <property type="entry name" value="HAD_sf"/>
</dbReference>
<evidence type="ECO:0000256" key="2">
    <source>
        <dbReference type="SAM" id="MobiDB-lite"/>
    </source>
</evidence>
<organism evidence="3 4">
    <name type="scientific">Crucibulum laeve</name>
    <dbReference type="NCBI Taxonomy" id="68775"/>
    <lineage>
        <taxon>Eukaryota</taxon>
        <taxon>Fungi</taxon>
        <taxon>Dikarya</taxon>
        <taxon>Basidiomycota</taxon>
        <taxon>Agaricomycotina</taxon>
        <taxon>Agaricomycetes</taxon>
        <taxon>Agaricomycetidae</taxon>
        <taxon>Agaricales</taxon>
        <taxon>Agaricineae</taxon>
        <taxon>Nidulariaceae</taxon>
        <taxon>Crucibulum</taxon>
    </lineage>
</organism>
<feature type="active site" description="Proton donor" evidence="1">
    <location>
        <position position="64"/>
    </location>
</feature>
<feature type="active site" description="Nucleophile" evidence="1">
    <location>
        <position position="62"/>
    </location>
</feature>
<evidence type="ECO:0000256" key="1">
    <source>
        <dbReference type="PIRSR" id="PIRSR610708-1"/>
    </source>
</evidence>
<gene>
    <name evidence="3" type="ORF">BDQ12DRAFT_685924</name>
</gene>
<sequence>MSIAASKLELESPSIERSDPLSTLPTQERQDGDSEQQPEKEALERLTVLSPPSTAGAVIAIDLDDVLCQTNEIVAEWHNQKFGTQMNLSHFYYYYYWKNPFWGTPKVTFDKVKEFYSTDMIYRTKPVPGAREGVQTLRDMGYRLIIVTARAEDHADESWQWVNKHFPGIFDSVICTGQFKDAIKTGHEIVTKLSKAQVCNDLGAKLLIDDSAENAIQVVTATKPTPVLLFGNYPWNQRISGSQDARDEMSFDIRFEASGGHEFWKDETIPVPDGAPLLRVKDWSEVVRWVHKARNDGKM</sequence>
<name>A0A5C3LWQ4_9AGAR</name>
<protein>
    <recommendedName>
        <fullName evidence="5">HAD-like domain-containing protein</fullName>
    </recommendedName>
</protein>
<dbReference type="InterPro" id="IPR010708">
    <property type="entry name" value="5'(3')-deoxyribonucleotidase"/>
</dbReference>
<feature type="compositionally biased region" description="Basic and acidic residues" evidence="2">
    <location>
        <begin position="8"/>
        <end position="19"/>
    </location>
</feature>